<dbReference type="GO" id="GO:0005524">
    <property type="term" value="F:ATP binding"/>
    <property type="evidence" value="ECO:0007669"/>
    <property type="project" value="UniProtKB-UniRule"/>
</dbReference>
<keyword evidence="8" id="KW-0472">Membrane</keyword>
<comment type="domain">
    <text evidence="6">The Q motif is unique to and characteristic of the DEAD box family of RNA helicases and controls ATP binding and hydrolysis.</text>
</comment>
<dbReference type="Pfam" id="PF00270">
    <property type="entry name" value="DEAD"/>
    <property type="match status" value="1"/>
</dbReference>
<accession>A0A5E4F177</accession>
<evidence type="ECO:0000313" key="10">
    <source>
        <dbReference type="EMBL" id="VVA21170.1"/>
    </source>
</evidence>
<comment type="similarity">
    <text evidence="6">Belongs to the DEAD box helicase family.</text>
</comment>
<dbReference type="InterPro" id="IPR011545">
    <property type="entry name" value="DEAD/DEAH_box_helicase_dom"/>
</dbReference>
<feature type="transmembrane region" description="Helical" evidence="8">
    <location>
        <begin position="278"/>
        <end position="297"/>
    </location>
</feature>
<keyword evidence="3 6" id="KW-0347">Helicase</keyword>
<evidence type="ECO:0000256" key="1">
    <source>
        <dbReference type="ARBA" id="ARBA00022741"/>
    </source>
</evidence>
<name>A0A5E4F177_PRUDU</name>
<evidence type="ECO:0000256" key="7">
    <source>
        <dbReference type="SAM" id="MobiDB-lite"/>
    </source>
</evidence>
<dbReference type="EMBL" id="CABIKO010000050">
    <property type="protein sequence ID" value="VVA21170.1"/>
    <property type="molecule type" value="Genomic_DNA"/>
</dbReference>
<keyword evidence="6" id="KW-0694">RNA-binding</keyword>
<proteinExistence type="inferred from homology"/>
<evidence type="ECO:0000256" key="4">
    <source>
        <dbReference type="ARBA" id="ARBA00022840"/>
    </source>
</evidence>
<evidence type="ECO:0000313" key="11">
    <source>
        <dbReference type="Proteomes" id="UP000327085"/>
    </source>
</evidence>
<dbReference type="InParanoid" id="A0A5E4F177"/>
<feature type="short sequence motif" description="Q motif" evidence="5">
    <location>
        <begin position="7"/>
        <end position="36"/>
    </location>
</feature>
<keyword evidence="8" id="KW-1133">Transmembrane helix</keyword>
<dbReference type="Gramene" id="VVA21170">
    <property type="protein sequence ID" value="VVA21170"/>
    <property type="gene ID" value="Prudul26B028796"/>
</dbReference>
<evidence type="ECO:0000256" key="5">
    <source>
        <dbReference type="PROSITE-ProRule" id="PRU00552"/>
    </source>
</evidence>
<feature type="compositionally biased region" description="Basic and acidic residues" evidence="7">
    <location>
        <begin position="187"/>
        <end position="203"/>
    </location>
</feature>
<dbReference type="PROSITE" id="PS51195">
    <property type="entry name" value="Q_MOTIF"/>
    <property type="match status" value="1"/>
</dbReference>
<protein>
    <recommendedName>
        <fullName evidence="6">ATP-dependent RNA helicase</fullName>
        <ecNumber evidence="6">3.6.4.13</ecNumber>
    </recommendedName>
</protein>
<keyword evidence="8" id="KW-0812">Transmembrane</keyword>
<organism evidence="10 11">
    <name type="scientific">Prunus dulcis</name>
    <name type="common">Almond</name>
    <name type="synonym">Amygdalus dulcis</name>
    <dbReference type="NCBI Taxonomy" id="3755"/>
    <lineage>
        <taxon>Eukaryota</taxon>
        <taxon>Viridiplantae</taxon>
        <taxon>Streptophyta</taxon>
        <taxon>Embryophyta</taxon>
        <taxon>Tracheophyta</taxon>
        <taxon>Spermatophyta</taxon>
        <taxon>Magnoliopsida</taxon>
        <taxon>eudicotyledons</taxon>
        <taxon>Gunneridae</taxon>
        <taxon>Pentapetalae</taxon>
        <taxon>rosids</taxon>
        <taxon>fabids</taxon>
        <taxon>Rosales</taxon>
        <taxon>Rosaceae</taxon>
        <taxon>Amygdaloideae</taxon>
        <taxon>Amygdaleae</taxon>
        <taxon>Prunus</taxon>
    </lineage>
</organism>
<dbReference type="AlphaFoldDB" id="A0A5E4F177"/>
<evidence type="ECO:0000256" key="3">
    <source>
        <dbReference type="ARBA" id="ARBA00022806"/>
    </source>
</evidence>
<gene>
    <name evidence="10" type="ORF">ALMOND_2B028796</name>
</gene>
<comment type="function">
    <text evidence="6">RNA helicase.</text>
</comment>
<dbReference type="SUPFAM" id="SSF52540">
    <property type="entry name" value="P-loop containing nucleoside triphosphate hydrolases"/>
    <property type="match status" value="1"/>
</dbReference>
<dbReference type="Proteomes" id="UP000327085">
    <property type="component" value="Chromosome 3"/>
</dbReference>
<evidence type="ECO:0000256" key="6">
    <source>
        <dbReference type="RuleBase" id="RU365068"/>
    </source>
</evidence>
<dbReference type="EC" id="3.6.4.13" evidence="6"/>
<dbReference type="GO" id="GO:0003723">
    <property type="term" value="F:RNA binding"/>
    <property type="evidence" value="ECO:0007669"/>
    <property type="project" value="UniProtKB-UniRule"/>
</dbReference>
<feature type="compositionally biased region" description="Basic and acidic residues" evidence="7">
    <location>
        <begin position="158"/>
        <end position="178"/>
    </location>
</feature>
<keyword evidence="2 6" id="KW-0378">Hydrolase</keyword>
<dbReference type="GO" id="GO:0016787">
    <property type="term" value="F:hydrolase activity"/>
    <property type="evidence" value="ECO:0007669"/>
    <property type="project" value="UniProtKB-KW"/>
</dbReference>
<comment type="catalytic activity">
    <reaction evidence="6">
        <text>ATP + H2O = ADP + phosphate + H(+)</text>
        <dbReference type="Rhea" id="RHEA:13065"/>
        <dbReference type="ChEBI" id="CHEBI:15377"/>
        <dbReference type="ChEBI" id="CHEBI:15378"/>
        <dbReference type="ChEBI" id="CHEBI:30616"/>
        <dbReference type="ChEBI" id="CHEBI:43474"/>
        <dbReference type="ChEBI" id="CHEBI:456216"/>
        <dbReference type="EC" id="3.6.4.13"/>
    </reaction>
</comment>
<dbReference type="GO" id="GO:0003724">
    <property type="term" value="F:RNA helicase activity"/>
    <property type="evidence" value="ECO:0007669"/>
    <property type="project" value="UniProtKB-EC"/>
</dbReference>
<reference evidence="11" key="1">
    <citation type="journal article" date="2020" name="Plant J.">
        <title>Transposons played a major role in the diversification between the closely related almond and peach genomes: results from the almond genome sequence.</title>
        <authorList>
            <person name="Alioto T."/>
            <person name="Alexiou K.G."/>
            <person name="Bardil A."/>
            <person name="Barteri F."/>
            <person name="Castanera R."/>
            <person name="Cruz F."/>
            <person name="Dhingra A."/>
            <person name="Duval H."/>
            <person name="Fernandez I Marti A."/>
            <person name="Frias L."/>
            <person name="Galan B."/>
            <person name="Garcia J.L."/>
            <person name="Howad W."/>
            <person name="Gomez-Garrido J."/>
            <person name="Gut M."/>
            <person name="Julca I."/>
            <person name="Morata J."/>
            <person name="Puigdomenech P."/>
            <person name="Ribeca P."/>
            <person name="Rubio Cabetas M.J."/>
            <person name="Vlasova A."/>
            <person name="Wirthensohn M."/>
            <person name="Garcia-Mas J."/>
            <person name="Gabaldon T."/>
            <person name="Casacuberta J.M."/>
            <person name="Arus P."/>
        </authorList>
    </citation>
    <scope>NUCLEOTIDE SEQUENCE [LARGE SCALE GENOMIC DNA]</scope>
    <source>
        <strain evidence="11">cv. Texas</strain>
    </source>
</reference>
<dbReference type="InterPro" id="IPR027417">
    <property type="entry name" value="P-loop_NTPase"/>
</dbReference>
<evidence type="ECO:0000256" key="2">
    <source>
        <dbReference type="ARBA" id="ARBA00022801"/>
    </source>
</evidence>
<evidence type="ECO:0000259" key="9">
    <source>
        <dbReference type="PROSITE" id="PS51195"/>
    </source>
</evidence>
<keyword evidence="4 6" id="KW-0067">ATP-binding</keyword>
<dbReference type="Gene3D" id="3.40.50.300">
    <property type="entry name" value="P-loop containing nucleotide triphosphate hydrolases"/>
    <property type="match status" value="1"/>
</dbReference>
<dbReference type="PANTHER" id="PTHR24031">
    <property type="entry name" value="RNA HELICASE"/>
    <property type="match status" value="1"/>
</dbReference>
<sequence>MPYTSASSFEDLNLSSEVLKGLYVEMGFKKPSKVQAITLPMILTPPHNGSGKTTCFVLGMLSWVDPNVKAPQPLCICPTKELAIQNMEVLQKTGKYTGINAECVVLTERTSSTHCAKSDCLSSWPHNAAVRPPPTTGLVRKDWLLPTTMSRPMLDLPIPHDSETSSKRENEASEKGKEGIWVARGNLDGKPKEDESKEKEDDSIEVEYKMWESCKIEKKEFSPEREQEQESFEDEVDLKVWGGEEGLDQINGVTSTESIDDGTISPSKQQQQPSLRRISLFQMGYINISLFFVVCIFKAKD</sequence>
<keyword evidence="1 6" id="KW-0547">Nucleotide-binding</keyword>
<feature type="region of interest" description="Disordered" evidence="7">
    <location>
        <begin position="151"/>
        <end position="203"/>
    </location>
</feature>
<dbReference type="InterPro" id="IPR014014">
    <property type="entry name" value="RNA_helicase_DEAD_Q_motif"/>
</dbReference>
<evidence type="ECO:0000256" key="8">
    <source>
        <dbReference type="SAM" id="Phobius"/>
    </source>
</evidence>
<feature type="domain" description="DEAD-box RNA helicase Q" evidence="9">
    <location>
        <begin position="7"/>
        <end position="36"/>
    </location>
</feature>